<comment type="caution">
    <text evidence="1">The sequence shown here is derived from an EMBL/GenBank/DDBJ whole genome shotgun (WGS) entry which is preliminary data.</text>
</comment>
<reference evidence="1" key="1">
    <citation type="submission" date="2023-10" db="EMBL/GenBank/DDBJ databases">
        <title>Chromosome-level genome of the transformable northern wattle, Acacia crassicarpa.</title>
        <authorList>
            <person name="Massaro I."/>
            <person name="Sinha N.R."/>
            <person name="Poethig S."/>
            <person name="Leichty A.R."/>
        </authorList>
    </citation>
    <scope>NUCLEOTIDE SEQUENCE</scope>
    <source>
        <strain evidence="1">Acra3RX</strain>
        <tissue evidence="1">Leaf</tissue>
    </source>
</reference>
<proteinExistence type="predicted"/>
<dbReference type="EMBL" id="JAWXYG010000008">
    <property type="protein sequence ID" value="KAK4264358.1"/>
    <property type="molecule type" value="Genomic_DNA"/>
</dbReference>
<sequence>MALMALQPQGSCVTFSSRHAPWSKRLKLMQCSTKHHRVGRTDWHDLFKRGILSVGPPCMFGAKIEPSRISAFKRSSQNCQKGGRPDGLKVPEAYVRLEGSREAKSESPKAQNVPLSFASEANDDLANESLPTSTAIHKLFKNWLTLLRTQPASEEVKEILGEPSKGALSETLHGSQKMERSEILKVAWTHFLALDDTIKIPLLIFAPLYLAVNVRCGAKVSKELTPLWVVGPLIVALHVVIIRKLWSLYVFGFKQTVKVIKNFPSYCNLAYSYVSGGKIKEDIQTLVSKPILSIKDIDYKEQRRKLKEWIVEKYLDFLESIWPYYCRTIRILKRANLI</sequence>
<evidence type="ECO:0000313" key="2">
    <source>
        <dbReference type="Proteomes" id="UP001293593"/>
    </source>
</evidence>
<evidence type="ECO:0000313" key="1">
    <source>
        <dbReference type="EMBL" id="KAK4264358.1"/>
    </source>
</evidence>
<name>A0AAE1J9C4_9FABA</name>
<dbReference type="Proteomes" id="UP001293593">
    <property type="component" value="Unassembled WGS sequence"/>
</dbReference>
<dbReference type="AlphaFoldDB" id="A0AAE1J9C4"/>
<protein>
    <submittedName>
        <fullName evidence="1">Uncharacterized protein</fullName>
    </submittedName>
</protein>
<dbReference type="PANTHER" id="PTHR48223:SF1">
    <property type="entry name" value="ABC TRANSMEMBRANE TYPE-1 DOMAIN-CONTAINING PROTEIN"/>
    <property type="match status" value="1"/>
</dbReference>
<keyword evidence="2" id="KW-1185">Reference proteome</keyword>
<organism evidence="1 2">
    <name type="scientific">Acacia crassicarpa</name>
    <name type="common">northern wattle</name>
    <dbReference type="NCBI Taxonomy" id="499986"/>
    <lineage>
        <taxon>Eukaryota</taxon>
        <taxon>Viridiplantae</taxon>
        <taxon>Streptophyta</taxon>
        <taxon>Embryophyta</taxon>
        <taxon>Tracheophyta</taxon>
        <taxon>Spermatophyta</taxon>
        <taxon>Magnoliopsida</taxon>
        <taxon>eudicotyledons</taxon>
        <taxon>Gunneridae</taxon>
        <taxon>Pentapetalae</taxon>
        <taxon>rosids</taxon>
        <taxon>fabids</taxon>
        <taxon>Fabales</taxon>
        <taxon>Fabaceae</taxon>
        <taxon>Caesalpinioideae</taxon>
        <taxon>mimosoid clade</taxon>
        <taxon>Acacieae</taxon>
        <taxon>Acacia</taxon>
    </lineage>
</organism>
<dbReference type="PANTHER" id="PTHR48223">
    <property type="entry name" value="DEFECTIVE 2759, PUTATIVE ISOFORM 1-RELATED"/>
    <property type="match status" value="1"/>
</dbReference>
<gene>
    <name evidence="1" type="ORF">QN277_025550</name>
</gene>
<accession>A0AAE1J9C4</accession>